<evidence type="ECO:0008006" key="3">
    <source>
        <dbReference type="Google" id="ProtNLM"/>
    </source>
</evidence>
<protein>
    <recommendedName>
        <fullName evidence="3">Calcineurin-like phosphoesterase domain-containing protein</fullName>
    </recommendedName>
</protein>
<dbReference type="EMBL" id="BJZV01000023">
    <property type="protein sequence ID" value="GEP11749.1"/>
    <property type="molecule type" value="Genomic_DNA"/>
</dbReference>
<comment type="caution">
    <text evidence="1">The sequence shown here is derived from an EMBL/GenBank/DDBJ whole genome shotgun (WGS) entry which is preliminary data.</text>
</comment>
<organism evidence="1 2">
    <name type="scientific">Methylobacterium gnaphalii</name>
    <dbReference type="NCBI Taxonomy" id="1010610"/>
    <lineage>
        <taxon>Bacteria</taxon>
        <taxon>Pseudomonadati</taxon>
        <taxon>Pseudomonadota</taxon>
        <taxon>Alphaproteobacteria</taxon>
        <taxon>Hyphomicrobiales</taxon>
        <taxon>Methylobacteriaceae</taxon>
        <taxon>Methylobacterium</taxon>
    </lineage>
</organism>
<dbReference type="AlphaFoldDB" id="A0A512JP87"/>
<dbReference type="RefSeq" id="WP_147048164.1">
    <property type="nucleotide sequence ID" value="NZ_BJZV01000023.1"/>
</dbReference>
<evidence type="ECO:0000313" key="1">
    <source>
        <dbReference type="EMBL" id="GEP11749.1"/>
    </source>
</evidence>
<evidence type="ECO:0000313" key="2">
    <source>
        <dbReference type="Proteomes" id="UP000321750"/>
    </source>
</evidence>
<keyword evidence="2" id="KW-1185">Reference proteome</keyword>
<accession>A0A512JP87</accession>
<reference evidence="1 2" key="1">
    <citation type="submission" date="2019-07" db="EMBL/GenBank/DDBJ databases">
        <title>Whole genome shotgun sequence of Methylobacterium gnaphalii NBRC 107716.</title>
        <authorList>
            <person name="Hosoyama A."/>
            <person name="Uohara A."/>
            <person name="Ohji S."/>
            <person name="Ichikawa N."/>
        </authorList>
    </citation>
    <scope>NUCLEOTIDE SEQUENCE [LARGE SCALE GENOMIC DNA]</scope>
    <source>
        <strain evidence="1 2">NBRC 107716</strain>
    </source>
</reference>
<proteinExistence type="predicted"/>
<gene>
    <name evidence="1" type="ORF">MGN01_35940</name>
</gene>
<dbReference type="InterPro" id="IPR029052">
    <property type="entry name" value="Metallo-depent_PP-like"/>
</dbReference>
<dbReference type="OrthoDB" id="9067438at2"/>
<dbReference type="Proteomes" id="UP000321750">
    <property type="component" value="Unassembled WGS sequence"/>
</dbReference>
<sequence>MSKSKRAARLAAGAAVARVNHFLAQGFPVSSPVGNWKLKSAIRMAGDELGVERVTFRGRIGTPDKPGSYFRRYGLKPDWSIAAVRGELGTAPVLPGFVIKRTTRKTDAAGKVAAEYVTQTRAPGEAFAPLPGQRIKGESALLDGDGRTIAKWVKTDREPLSPAEMVEAIRSAFEAFASRALVLPPPAAVDDATATIYPLADLHLGLLTWRRETGVNWDLSIAQEVIRESVGRLVASAPPSRQAVVLGLGDLLHADGYDNATPKSKNVLDVDGRYPKILRAATLLMIEAVEAALARHERVLVRILRGNHDRESAIAVSLALSLHYRDHPRVTVDDDPGYFWWWRFGRNLLGGTHGDAAKMADLPMLMAARNPEAWGLTRFRAIFTGHIHTKTAVEVGGVTVESLRTPIPPDAWHHENGYGAGRALTAVTYHAERGEISRNTVNILPPENAA</sequence>
<name>A0A512JP87_9HYPH</name>
<dbReference type="SUPFAM" id="SSF56300">
    <property type="entry name" value="Metallo-dependent phosphatases"/>
    <property type="match status" value="1"/>
</dbReference>